<dbReference type="STRING" id="1470563.SAMN05444000_101246"/>
<dbReference type="UniPathway" id="UPA00077">
    <property type="reaction ID" value="UER00155"/>
</dbReference>
<dbReference type="Proteomes" id="UP000183982">
    <property type="component" value="Unassembled WGS sequence"/>
</dbReference>
<evidence type="ECO:0000259" key="13">
    <source>
        <dbReference type="Pfam" id="PF01288"/>
    </source>
</evidence>
<dbReference type="Gene3D" id="3.30.70.560">
    <property type="entry name" value="7,8-Dihydro-6-hydroxymethylpterin-pyrophosphokinase HPPK"/>
    <property type="match status" value="1"/>
</dbReference>
<evidence type="ECO:0000256" key="3">
    <source>
        <dbReference type="ARBA" id="ARBA00013253"/>
    </source>
</evidence>
<protein>
    <recommendedName>
        <fullName evidence="4">2-amino-4-hydroxy-6-hydroxymethyldihydropteridine pyrophosphokinase</fullName>
        <ecNumber evidence="3">2.7.6.3</ecNumber>
    </recommendedName>
    <alternativeName>
        <fullName evidence="11">6-hydroxymethyl-7,8-dihydropterin pyrophosphokinase</fullName>
    </alternativeName>
    <alternativeName>
        <fullName evidence="12">7,8-dihydro-6-hydroxymethylpterin-pyrophosphokinase</fullName>
    </alternativeName>
</protein>
<dbReference type="EMBL" id="FQZQ01000001">
    <property type="protein sequence ID" value="SHI48620.1"/>
    <property type="molecule type" value="Genomic_DNA"/>
</dbReference>
<evidence type="ECO:0000256" key="1">
    <source>
        <dbReference type="ARBA" id="ARBA00005051"/>
    </source>
</evidence>
<dbReference type="GO" id="GO:0046654">
    <property type="term" value="P:tetrahydrofolate biosynthetic process"/>
    <property type="evidence" value="ECO:0007669"/>
    <property type="project" value="UniProtKB-UniPathway"/>
</dbReference>
<proteinExistence type="inferred from homology"/>
<dbReference type="GO" id="GO:0016301">
    <property type="term" value="F:kinase activity"/>
    <property type="evidence" value="ECO:0007669"/>
    <property type="project" value="UniProtKB-KW"/>
</dbReference>
<dbReference type="GO" id="GO:0005524">
    <property type="term" value="F:ATP binding"/>
    <property type="evidence" value="ECO:0007669"/>
    <property type="project" value="UniProtKB-KW"/>
</dbReference>
<keyword evidence="8" id="KW-0067">ATP-binding</keyword>
<dbReference type="Pfam" id="PF01288">
    <property type="entry name" value="HPPK"/>
    <property type="match status" value="1"/>
</dbReference>
<evidence type="ECO:0000256" key="9">
    <source>
        <dbReference type="ARBA" id="ARBA00022909"/>
    </source>
</evidence>
<evidence type="ECO:0000256" key="8">
    <source>
        <dbReference type="ARBA" id="ARBA00022840"/>
    </source>
</evidence>
<dbReference type="AlphaFoldDB" id="A0A1M6BIL0"/>
<dbReference type="PANTHER" id="PTHR43071:SF1">
    <property type="entry name" value="2-AMINO-4-HYDROXY-6-HYDROXYMETHYLDIHYDROPTERIDINE PYROPHOSPHOKINASE"/>
    <property type="match status" value="1"/>
</dbReference>
<dbReference type="SUPFAM" id="SSF55083">
    <property type="entry name" value="6-hydroxymethyl-7,8-dihydropterin pyrophosphokinase, HPPK"/>
    <property type="match status" value="1"/>
</dbReference>
<dbReference type="RefSeq" id="WP_245815104.1">
    <property type="nucleotide sequence ID" value="NZ_FQZQ01000001.1"/>
</dbReference>
<evidence type="ECO:0000256" key="6">
    <source>
        <dbReference type="ARBA" id="ARBA00022741"/>
    </source>
</evidence>
<dbReference type="GO" id="GO:0003848">
    <property type="term" value="F:2-amino-4-hydroxy-6-hydroxymethyldihydropteridine diphosphokinase activity"/>
    <property type="evidence" value="ECO:0007669"/>
    <property type="project" value="UniProtKB-EC"/>
</dbReference>
<accession>A0A1M6BIL0</accession>
<dbReference type="NCBIfam" id="TIGR01498">
    <property type="entry name" value="folK"/>
    <property type="match status" value="1"/>
</dbReference>
<evidence type="ECO:0000256" key="5">
    <source>
        <dbReference type="ARBA" id="ARBA00022679"/>
    </source>
</evidence>
<evidence type="ECO:0000313" key="15">
    <source>
        <dbReference type="Proteomes" id="UP000183982"/>
    </source>
</evidence>
<comment type="function">
    <text evidence="10">Catalyzes the transfer of pyrophosphate from adenosine triphosphate (ATP) to 6-hydroxymethyl-7,8-dihydropterin, an enzymatic step in folate biosynthesis pathway.</text>
</comment>
<evidence type="ECO:0000256" key="4">
    <source>
        <dbReference type="ARBA" id="ARBA00016218"/>
    </source>
</evidence>
<keyword evidence="9" id="KW-0289">Folate biosynthesis</keyword>
<evidence type="ECO:0000256" key="10">
    <source>
        <dbReference type="ARBA" id="ARBA00029409"/>
    </source>
</evidence>
<keyword evidence="5" id="KW-0808">Transferase</keyword>
<dbReference type="InterPro" id="IPR000550">
    <property type="entry name" value="Hppk"/>
</dbReference>
<evidence type="ECO:0000313" key="14">
    <source>
        <dbReference type="EMBL" id="SHI48620.1"/>
    </source>
</evidence>
<dbReference type="CDD" id="cd00483">
    <property type="entry name" value="HPPK"/>
    <property type="match status" value="1"/>
</dbReference>
<dbReference type="GO" id="GO:0046656">
    <property type="term" value="P:folic acid biosynthetic process"/>
    <property type="evidence" value="ECO:0007669"/>
    <property type="project" value="UniProtKB-KW"/>
</dbReference>
<dbReference type="EC" id="2.7.6.3" evidence="3"/>
<reference evidence="15" key="1">
    <citation type="submission" date="2016-11" db="EMBL/GenBank/DDBJ databases">
        <authorList>
            <person name="Varghese N."/>
            <person name="Submissions S."/>
        </authorList>
    </citation>
    <scope>NUCLEOTIDE SEQUENCE [LARGE SCALE GENOMIC DNA]</scope>
    <source>
        <strain evidence="15">DSM 100564</strain>
    </source>
</reference>
<gene>
    <name evidence="14" type="ORF">SAMN05444000_101246</name>
</gene>
<evidence type="ECO:0000256" key="11">
    <source>
        <dbReference type="ARBA" id="ARBA00029766"/>
    </source>
</evidence>
<feature type="domain" description="7,8-dihydro-6-hydroxymethylpterin-pyrophosphokinase" evidence="13">
    <location>
        <begin position="12"/>
        <end position="162"/>
    </location>
</feature>
<keyword evidence="7 14" id="KW-0418">Kinase</keyword>
<sequence length="191" mass="20821">MGSEKVNNFWLLALGANLPSQVGKPENTLKAALKVLNSGQIRVTQVSRFFATPCFPEGAGPDFVNAAAVVVSDLPAEAVLNQLHQVEAVFGRERQSRWAGRTLDIDLLAANDAVLPDPKTFARWRDLDLETQKTEAPQELVLPHPRLQDRAFVLVPLMDVAPDWVHPVSGLSVAQMLSNLPEAEVKAVVSL</sequence>
<evidence type="ECO:0000256" key="2">
    <source>
        <dbReference type="ARBA" id="ARBA00005810"/>
    </source>
</evidence>
<comment type="similarity">
    <text evidence="2">Belongs to the HPPK family.</text>
</comment>
<keyword evidence="15" id="KW-1185">Reference proteome</keyword>
<organism evidence="14 15">
    <name type="scientific">Shimia gijangensis</name>
    <dbReference type="NCBI Taxonomy" id="1470563"/>
    <lineage>
        <taxon>Bacteria</taxon>
        <taxon>Pseudomonadati</taxon>
        <taxon>Pseudomonadota</taxon>
        <taxon>Alphaproteobacteria</taxon>
        <taxon>Rhodobacterales</taxon>
        <taxon>Roseobacteraceae</taxon>
    </lineage>
</organism>
<keyword evidence="6" id="KW-0547">Nucleotide-binding</keyword>
<evidence type="ECO:0000256" key="7">
    <source>
        <dbReference type="ARBA" id="ARBA00022777"/>
    </source>
</evidence>
<dbReference type="PANTHER" id="PTHR43071">
    <property type="entry name" value="2-AMINO-4-HYDROXY-6-HYDROXYMETHYLDIHYDROPTERIDINE PYROPHOSPHOKINASE"/>
    <property type="match status" value="1"/>
</dbReference>
<name>A0A1M6BIL0_9RHOB</name>
<comment type="pathway">
    <text evidence="1">Cofactor biosynthesis; tetrahydrofolate biosynthesis; 2-amino-4-hydroxy-6-hydroxymethyl-7,8-dihydropteridine diphosphate from 7,8-dihydroneopterin triphosphate: step 4/4.</text>
</comment>
<dbReference type="InterPro" id="IPR035907">
    <property type="entry name" value="Hppk_sf"/>
</dbReference>
<evidence type="ECO:0000256" key="12">
    <source>
        <dbReference type="ARBA" id="ARBA00033413"/>
    </source>
</evidence>